<dbReference type="Pfam" id="PF02635">
    <property type="entry name" value="DsrE"/>
    <property type="match status" value="1"/>
</dbReference>
<sequence length="123" mass="13327">MAKLLIHLTHGPDAPTQADRAFLIAKTAVREGHQVSMFLAGKAVELLRDEVLDSVLGVGKGVTTVRESYNEIIEGNGKIYLSQVSCGARGITDEDLQNKDVELGEPNVLVQLTVEHDQVITYG</sequence>
<dbReference type="Proteomes" id="UP000595823">
    <property type="component" value="Chromosome"/>
</dbReference>
<dbReference type="AlphaFoldDB" id="A0A7T7CAB2"/>
<protein>
    <submittedName>
        <fullName evidence="1">DsrE family protein</fullName>
    </submittedName>
</protein>
<dbReference type="KEGG" id="scia:HUG15_03250"/>
<evidence type="ECO:0000313" key="2">
    <source>
        <dbReference type="Proteomes" id="UP000595823"/>
    </source>
</evidence>
<accession>A0A7T7CAB2</accession>
<evidence type="ECO:0000313" key="1">
    <source>
        <dbReference type="EMBL" id="QQK74717.1"/>
    </source>
</evidence>
<dbReference type="EMBL" id="CP054705">
    <property type="protein sequence ID" value="QQK74717.1"/>
    <property type="molecule type" value="Genomic_DNA"/>
</dbReference>
<organism evidence="1 2">
    <name type="scientific">Salicibibacter cibarius</name>
    <dbReference type="NCBI Taxonomy" id="2743000"/>
    <lineage>
        <taxon>Bacteria</taxon>
        <taxon>Bacillati</taxon>
        <taxon>Bacillota</taxon>
        <taxon>Bacilli</taxon>
        <taxon>Bacillales</taxon>
        <taxon>Bacillaceae</taxon>
        <taxon>Salicibibacter</taxon>
    </lineage>
</organism>
<proteinExistence type="predicted"/>
<dbReference type="SUPFAM" id="SSF75169">
    <property type="entry name" value="DsrEFH-like"/>
    <property type="match status" value="1"/>
</dbReference>
<dbReference type="RefSeq" id="WP_200126984.1">
    <property type="nucleotide sequence ID" value="NZ_CP054705.1"/>
</dbReference>
<gene>
    <name evidence="1" type="ORF">HUG15_03250</name>
</gene>
<keyword evidence="2" id="KW-1185">Reference proteome</keyword>
<reference evidence="1 2" key="1">
    <citation type="submission" date="2020-06" db="EMBL/GenBank/DDBJ databases">
        <title>Genomic analysis of Salicibibacter sp. NKC5-3.</title>
        <authorList>
            <person name="Oh Y.J."/>
        </authorList>
    </citation>
    <scope>NUCLEOTIDE SEQUENCE [LARGE SCALE GENOMIC DNA]</scope>
    <source>
        <strain evidence="1 2">NKC5-3</strain>
    </source>
</reference>
<dbReference type="InterPro" id="IPR027396">
    <property type="entry name" value="DsrEFH-like"/>
</dbReference>
<dbReference type="InterPro" id="IPR003787">
    <property type="entry name" value="Sulphur_relay_DsrE/F-like"/>
</dbReference>
<dbReference type="Gene3D" id="3.40.1260.10">
    <property type="entry name" value="DsrEFH-like"/>
    <property type="match status" value="1"/>
</dbReference>
<name>A0A7T7CAB2_9BACI</name>